<evidence type="ECO:0000256" key="2">
    <source>
        <dbReference type="ARBA" id="ARBA00022692"/>
    </source>
</evidence>
<reference evidence="8" key="1">
    <citation type="journal article" date="2019" name="Int. J. Syst. Evol. Microbiol.">
        <title>The Global Catalogue of Microorganisms (GCM) 10K type strain sequencing project: providing services to taxonomists for standard genome sequencing and annotation.</title>
        <authorList>
            <consortium name="The Broad Institute Genomics Platform"/>
            <consortium name="The Broad Institute Genome Sequencing Center for Infectious Disease"/>
            <person name="Wu L."/>
            <person name="Ma J."/>
        </authorList>
    </citation>
    <scope>NUCLEOTIDE SEQUENCE [LARGE SCALE GENOMIC DNA]</scope>
    <source>
        <strain evidence="8">JCM 17810</strain>
    </source>
</reference>
<evidence type="ECO:0000313" key="8">
    <source>
        <dbReference type="Proteomes" id="UP001500622"/>
    </source>
</evidence>
<comment type="subcellular location">
    <subcellularLocation>
        <location evidence="1">Cell membrane</location>
        <topology evidence="1">Multi-pass membrane protein</topology>
    </subcellularLocation>
</comment>
<keyword evidence="8" id="KW-1185">Reference proteome</keyword>
<feature type="transmembrane region" description="Helical" evidence="5">
    <location>
        <begin position="170"/>
        <end position="191"/>
    </location>
</feature>
<name>A0ABP8LIC2_9MICO</name>
<dbReference type="RefSeq" id="WP_345217611.1">
    <property type="nucleotide sequence ID" value="NZ_BAABGN010000013.1"/>
</dbReference>
<keyword evidence="4 5" id="KW-0472">Membrane</keyword>
<dbReference type="Gene3D" id="1.20.1250.20">
    <property type="entry name" value="MFS general substrate transporter like domains"/>
    <property type="match status" value="2"/>
</dbReference>
<dbReference type="CDD" id="cd17393">
    <property type="entry name" value="MFS_MosC_like"/>
    <property type="match status" value="1"/>
</dbReference>
<proteinExistence type="predicted"/>
<evidence type="ECO:0000256" key="4">
    <source>
        <dbReference type="ARBA" id="ARBA00023136"/>
    </source>
</evidence>
<dbReference type="InterPro" id="IPR011701">
    <property type="entry name" value="MFS"/>
</dbReference>
<dbReference type="PROSITE" id="PS50850">
    <property type="entry name" value="MFS"/>
    <property type="match status" value="1"/>
</dbReference>
<dbReference type="InterPro" id="IPR051788">
    <property type="entry name" value="MFS_Transporter"/>
</dbReference>
<feature type="domain" description="Major facilitator superfamily (MFS) profile" evidence="6">
    <location>
        <begin position="223"/>
        <end position="408"/>
    </location>
</feature>
<feature type="transmembrane region" description="Helical" evidence="5">
    <location>
        <begin position="292"/>
        <end position="311"/>
    </location>
</feature>
<feature type="transmembrane region" description="Helical" evidence="5">
    <location>
        <begin position="20"/>
        <end position="38"/>
    </location>
</feature>
<feature type="transmembrane region" description="Helical" evidence="5">
    <location>
        <begin position="50"/>
        <end position="70"/>
    </location>
</feature>
<comment type="caution">
    <text evidence="7">The sequence shown here is derived from an EMBL/GenBank/DDBJ whole genome shotgun (WGS) entry which is preliminary data.</text>
</comment>
<protein>
    <submittedName>
        <fullName evidence="7">MFS transporter</fullName>
    </submittedName>
</protein>
<keyword evidence="2 5" id="KW-0812">Transmembrane</keyword>
<dbReference type="PANTHER" id="PTHR23514">
    <property type="entry name" value="BYPASS OF STOP CODON PROTEIN 6"/>
    <property type="match status" value="1"/>
</dbReference>
<dbReference type="InterPro" id="IPR020846">
    <property type="entry name" value="MFS_dom"/>
</dbReference>
<feature type="transmembrane region" description="Helical" evidence="5">
    <location>
        <begin position="82"/>
        <end position="99"/>
    </location>
</feature>
<evidence type="ECO:0000259" key="6">
    <source>
        <dbReference type="PROSITE" id="PS50850"/>
    </source>
</evidence>
<dbReference type="EMBL" id="BAABGN010000013">
    <property type="protein sequence ID" value="GAA4430252.1"/>
    <property type="molecule type" value="Genomic_DNA"/>
</dbReference>
<dbReference type="InterPro" id="IPR036259">
    <property type="entry name" value="MFS_trans_sf"/>
</dbReference>
<feature type="transmembrane region" description="Helical" evidence="5">
    <location>
        <begin position="348"/>
        <end position="368"/>
    </location>
</feature>
<evidence type="ECO:0000313" key="7">
    <source>
        <dbReference type="EMBL" id="GAA4430252.1"/>
    </source>
</evidence>
<dbReference type="Pfam" id="PF07690">
    <property type="entry name" value="MFS_1"/>
    <property type="match status" value="2"/>
</dbReference>
<feature type="transmembrane region" description="Helical" evidence="5">
    <location>
        <begin position="260"/>
        <end position="280"/>
    </location>
</feature>
<feature type="transmembrane region" description="Helical" evidence="5">
    <location>
        <begin position="380"/>
        <end position="400"/>
    </location>
</feature>
<evidence type="ECO:0000256" key="3">
    <source>
        <dbReference type="ARBA" id="ARBA00022989"/>
    </source>
</evidence>
<evidence type="ECO:0000256" key="5">
    <source>
        <dbReference type="SAM" id="Phobius"/>
    </source>
</evidence>
<accession>A0ABP8LIC2</accession>
<feature type="transmembrane region" description="Helical" evidence="5">
    <location>
        <begin position="317"/>
        <end position="336"/>
    </location>
</feature>
<organism evidence="7 8">
    <name type="scientific">Georgenia halophila</name>
    <dbReference type="NCBI Taxonomy" id="620889"/>
    <lineage>
        <taxon>Bacteria</taxon>
        <taxon>Bacillati</taxon>
        <taxon>Actinomycetota</taxon>
        <taxon>Actinomycetes</taxon>
        <taxon>Micrococcales</taxon>
        <taxon>Bogoriellaceae</taxon>
        <taxon>Georgenia</taxon>
    </lineage>
</organism>
<dbReference type="PANTHER" id="PTHR23514:SF13">
    <property type="entry name" value="INNER MEMBRANE PROTEIN YBJJ"/>
    <property type="match status" value="1"/>
</dbReference>
<keyword evidence="3 5" id="KW-1133">Transmembrane helix</keyword>
<feature type="transmembrane region" description="Helical" evidence="5">
    <location>
        <begin position="223"/>
        <end position="240"/>
    </location>
</feature>
<dbReference type="Proteomes" id="UP001500622">
    <property type="component" value="Unassembled WGS sequence"/>
</dbReference>
<evidence type="ECO:0000256" key="1">
    <source>
        <dbReference type="ARBA" id="ARBA00004651"/>
    </source>
</evidence>
<sequence>MSLPARSGGADDARRARAAVSAVFLTNGALLANIAPRLPEIKASLGLSDAAYGTTLAAIPTGALIAGLFAPALIGRFRSSRVATIGIVALAAATFSVSVAPIPAVLAAAFLLMGAVDSVVDVSQNAHGLRVQRIYGRSILNAFHGLWSVGAVTGGLMGSAAAGLGVPLPVHLGISAGIFATVALVALPFMLPGPENAERAKPVVDPNAQTTPRPRRIRVPRPVVTALTLLGVIAVCGALVEDAGSSWAALYLGRDLGAPSAVAGLGFVAVNVAMTVGRLTGDRFVDRFGQAGVVRSGGLLIAAGMGLALALPSVPLTIIGFGAAGLGCATLIPAAMHAGDELPGLAPGVGLTVVSWVLRIGFLASPPLVGFVAEHTSLRVGLLGVVIGGLVAALFAGVLGGRRPRAHL</sequence>
<gene>
    <name evidence="7" type="ORF">GCM10023169_33440</name>
</gene>
<dbReference type="SUPFAM" id="SSF103473">
    <property type="entry name" value="MFS general substrate transporter"/>
    <property type="match status" value="1"/>
</dbReference>